<dbReference type="Proteomes" id="UP000249363">
    <property type="component" value="Unassembled WGS sequence"/>
</dbReference>
<proteinExistence type="predicted"/>
<evidence type="ECO:0000256" key="5">
    <source>
        <dbReference type="SAM" id="MobiDB-lite"/>
    </source>
</evidence>
<comment type="subcellular location">
    <subcellularLocation>
        <location evidence="1">Membrane</location>
        <topology evidence="1">Multi-pass membrane protein</topology>
    </subcellularLocation>
</comment>
<dbReference type="GeneID" id="63799135"/>
<dbReference type="Pfam" id="PF04479">
    <property type="entry name" value="RTA1"/>
    <property type="match status" value="1"/>
</dbReference>
<feature type="transmembrane region" description="Helical" evidence="6">
    <location>
        <begin position="151"/>
        <end position="175"/>
    </location>
</feature>
<organism evidence="7 8">
    <name type="scientific">Talaromyces amestolkiae</name>
    <dbReference type="NCBI Taxonomy" id="1196081"/>
    <lineage>
        <taxon>Eukaryota</taxon>
        <taxon>Fungi</taxon>
        <taxon>Dikarya</taxon>
        <taxon>Ascomycota</taxon>
        <taxon>Pezizomycotina</taxon>
        <taxon>Eurotiomycetes</taxon>
        <taxon>Eurotiomycetidae</taxon>
        <taxon>Eurotiales</taxon>
        <taxon>Trichocomaceae</taxon>
        <taxon>Talaromyces</taxon>
        <taxon>Talaromyces sect. Talaromyces</taxon>
    </lineage>
</organism>
<evidence type="ECO:0000313" key="7">
    <source>
        <dbReference type="EMBL" id="RAO73909.1"/>
    </source>
</evidence>
<dbReference type="PANTHER" id="PTHR31465:SF1">
    <property type="entry name" value="PROTEIN RTA1-RELATED"/>
    <property type="match status" value="1"/>
</dbReference>
<dbReference type="EMBL" id="MIKG01000027">
    <property type="protein sequence ID" value="RAO73909.1"/>
    <property type="molecule type" value="Genomic_DNA"/>
</dbReference>
<dbReference type="GO" id="GO:0016020">
    <property type="term" value="C:membrane"/>
    <property type="evidence" value="ECO:0007669"/>
    <property type="project" value="UniProtKB-SubCell"/>
</dbReference>
<reference evidence="7 8" key="1">
    <citation type="journal article" date="2017" name="Biotechnol. Biofuels">
        <title>Differential beta-glucosidase expression as a function of carbon source availability in Talaromyces amestolkiae: a genomic and proteomic approach.</title>
        <authorList>
            <person name="de Eugenio L.I."/>
            <person name="Mendez-Liter J.A."/>
            <person name="Nieto-Dominguez M."/>
            <person name="Alonso L."/>
            <person name="Gil-Munoz J."/>
            <person name="Barriuso J."/>
            <person name="Prieto A."/>
            <person name="Martinez M.J."/>
        </authorList>
    </citation>
    <scope>NUCLEOTIDE SEQUENCE [LARGE SCALE GENOMIC DNA]</scope>
    <source>
        <strain evidence="7 8">CIB</strain>
    </source>
</reference>
<feature type="region of interest" description="Disordered" evidence="5">
    <location>
        <begin position="271"/>
        <end position="298"/>
    </location>
</feature>
<evidence type="ECO:0000256" key="4">
    <source>
        <dbReference type="ARBA" id="ARBA00023136"/>
    </source>
</evidence>
<feature type="transmembrane region" description="Helical" evidence="6">
    <location>
        <begin position="44"/>
        <end position="61"/>
    </location>
</feature>
<comment type="caution">
    <text evidence="7">The sequence shown here is derived from an EMBL/GenBank/DDBJ whole genome shotgun (WGS) entry which is preliminary data.</text>
</comment>
<evidence type="ECO:0000256" key="6">
    <source>
        <dbReference type="SAM" id="Phobius"/>
    </source>
</evidence>
<dbReference type="RefSeq" id="XP_040738423.1">
    <property type="nucleotide sequence ID" value="XM_040882889.1"/>
</dbReference>
<name>A0A364LDR2_TALAM</name>
<evidence type="ECO:0000256" key="1">
    <source>
        <dbReference type="ARBA" id="ARBA00004141"/>
    </source>
</evidence>
<evidence type="ECO:0000256" key="3">
    <source>
        <dbReference type="ARBA" id="ARBA00022989"/>
    </source>
</evidence>
<sequence length="298" mass="32919">MTGSSTVVLYHYTPSVIAAVLFAAIFFLTTALHLIQRINSHAKYMNPFIVGGIFQVIGYGARAASHFKQTSTILYAMQSLFLLLAPILYAASVYMLLGRIIKFLRGKHLSYVPVELMTKIFVGGDILSFIVQGAGGGIMSHGSANTLVIGQWVIVAGLCIQLLFFGAFLLSSVLFHRRILKSPTSQSERTLQVQRDIWPRDWRGLLYACYVVSGLILVRSIYRLIEFAQGNDGYLIDHEVFLYVFDAVMMVIVMVIMNSFHPSAILQSDGSEHCPSEGSSLDALKQVPERGDQASAEV</sequence>
<evidence type="ECO:0008006" key="9">
    <source>
        <dbReference type="Google" id="ProtNLM"/>
    </source>
</evidence>
<dbReference type="STRING" id="1196081.A0A364LDR2"/>
<accession>A0A364LDR2</accession>
<evidence type="ECO:0000313" key="8">
    <source>
        <dbReference type="Proteomes" id="UP000249363"/>
    </source>
</evidence>
<protein>
    <recommendedName>
        <fullName evidence="9">RTA1 like protein</fullName>
    </recommendedName>
</protein>
<feature type="transmembrane region" description="Helical" evidence="6">
    <location>
        <begin position="12"/>
        <end position="32"/>
    </location>
</feature>
<dbReference type="PANTHER" id="PTHR31465">
    <property type="entry name" value="PROTEIN RTA1-RELATED"/>
    <property type="match status" value="1"/>
</dbReference>
<dbReference type="OrthoDB" id="3358017at2759"/>
<feature type="transmembrane region" description="Helical" evidence="6">
    <location>
        <begin position="240"/>
        <end position="260"/>
    </location>
</feature>
<gene>
    <name evidence="7" type="ORF">BHQ10_009921</name>
</gene>
<feature type="transmembrane region" description="Helical" evidence="6">
    <location>
        <begin position="73"/>
        <end position="97"/>
    </location>
</feature>
<keyword evidence="8" id="KW-1185">Reference proteome</keyword>
<dbReference type="AlphaFoldDB" id="A0A364LDR2"/>
<keyword evidence="3 6" id="KW-1133">Transmembrane helix</keyword>
<keyword evidence="4 6" id="KW-0472">Membrane</keyword>
<dbReference type="InterPro" id="IPR007568">
    <property type="entry name" value="RTA1"/>
</dbReference>
<keyword evidence="2 6" id="KW-0812">Transmembrane</keyword>
<feature type="transmembrane region" description="Helical" evidence="6">
    <location>
        <begin position="205"/>
        <end position="225"/>
    </location>
</feature>
<evidence type="ECO:0000256" key="2">
    <source>
        <dbReference type="ARBA" id="ARBA00022692"/>
    </source>
</evidence>